<dbReference type="GO" id="GO:0004748">
    <property type="term" value="F:ribonucleoside-diphosphate reductase activity, thioredoxin disulfide as acceptor"/>
    <property type="evidence" value="ECO:0007669"/>
    <property type="project" value="UniProtKB-EC"/>
</dbReference>
<feature type="domain" description="Ribonucleotide reductase large subunit N-terminal" evidence="4">
    <location>
        <begin position="89"/>
        <end position="176"/>
    </location>
</feature>
<evidence type="ECO:0000256" key="3">
    <source>
        <dbReference type="SAM" id="MobiDB-lite"/>
    </source>
</evidence>
<evidence type="ECO:0000259" key="5">
    <source>
        <dbReference type="Pfam" id="PF02867"/>
    </source>
</evidence>
<name>E9M5P4_9GAMA</name>
<comment type="function">
    <text evidence="2">Provides the precursors necessary for DNA synthesis. Catalyzes the biosynthesis of deoxyribonucleotides from the corresponding ribonucleotides.</text>
</comment>
<dbReference type="EMBL" id="HQ698924">
    <property type="protein sequence ID" value="ADW24484.1"/>
    <property type="molecule type" value="Genomic_DNA"/>
</dbReference>
<organism evidence="6 8">
    <name type="scientific">Cricetid gammaherpesvirus 2</name>
    <dbReference type="NCBI Taxonomy" id="1605972"/>
    <lineage>
        <taxon>Viruses</taxon>
        <taxon>Duplodnaviria</taxon>
        <taxon>Heunggongvirae</taxon>
        <taxon>Peploviricota</taxon>
        <taxon>Herviviricetes</taxon>
        <taxon>Herpesvirales</taxon>
        <taxon>Orthoherpesviridae</taxon>
        <taxon>Gammaherpesvirinae</taxon>
        <taxon>Rhadinovirus</taxon>
        <taxon>Rhadinovirus cricetidgamma2</taxon>
    </lineage>
</organism>
<dbReference type="EMBL" id="HQ221963">
    <property type="protein sequence ID" value="ADW24402.1"/>
    <property type="molecule type" value="Genomic_DNA"/>
</dbReference>
<comment type="similarity">
    <text evidence="1 2">Belongs to the ribonucleoside diphosphate reductase large chain family.</text>
</comment>
<dbReference type="PRINTS" id="PR01183">
    <property type="entry name" value="RIBORDTASEM1"/>
</dbReference>
<sequence length="772" mass="85803">MATNNSAMQAVIREMKVNAGWSASANSIGGRLLHLSMQENCVQTIDEYRDVFKDVLEMELSAFLEKNKEGLQELLQQFMRNGYDNLVGRGYLSAKRFYDTYVLRGSGKVESVPFLFLRVSCFCAYQCLQNPCLADTVKALNSWVIDEVSLVKYFFRMVSTMTVCCATPILRSAGVQGANLSSCFIIDRDMTTERETVQAVCSELTSLLECKSGVGINCAMFSHGEKSINSLLQMVNGITAYFNDSNVRPVSTALYIEIWHHQIMSFLTAKLPENPERCANVFQGVSVCDLFFKMYKNNPDGEWFLFDPGQFPGLTGLYGKTFEEAYMALVRDGKFKASVPLKSVMFALVSSIVKTGGPYVMSKDAMNRHHWHETQGQAIVAANLCTEVIQAPGDDISTCNLASISLPECMHMHGNGHSEGGLSCGQTTDKTFCYSFLEKAVETAVFVINACIVGGMAPTEKVARGQLFRSMGIGVQGLADVFAMCGLEYFDEKSEEIDSRIMESMYFTAVKTSMNIVKLGGGEPHKRWEKSKLSKGQFHWQEFTDCRPKVHSLSQWSALSTDCAMYGTYNAQFIALMPTAGTSQLTGYADSCYPFFGNMATKVSNKEEIMRPNRMFIDSIVPDDLAAIRQVGGDLAKLPPALADKYRLFKSAFEYSPEDYIRRARVRAPFVDQSQSMTLFLNEKEASKASYVKDLLMYAQEIGLKTLMYYCRIKKETICCDFSCVPGPAATPSPVSSFMPESDGDGEGQSGHVSIKRDRECDEEQCCSACQC</sequence>
<dbReference type="SUPFAM" id="SSF51998">
    <property type="entry name" value="PFL-like glycyl radical enzymes"/>
    <property type="match status" value="1"/>
</dbReference>
<evidence type="ECO:0000313" key="7">
    <source>
        <dbReference type="EMBL" id="ADW24484.1"/>
    </source>
</evidence>
<dbReference type="RefSeq" id="YP_004207897.1">
    <property type="nucleotide sequence ID" value="NC_015049.1"/>
</dbReference>
<dbReference type="OrthoDB" id="2980at10239"/>
<feature type="domain" description="Ribonucleotide reductase large subunit C-terminal" evidence="5">
    <location>
        <begin position="181"/>
        <end position="710"/>
    </location>
</feature>
<evidence type="ECO:0000313" key="8">
    <source>
        <dbReference type="Proteomes" id="UP000134313"/>
    </source>
</evidence>
<reference evidence="8 9" key="1">
    <citation type="journal article" date="2011" name="J. Virol.">
        <title>Identification and sequencing of a novel rodent gammaherpesvirus that establishes acute and latent infection in laboratory mice.</title>
        <authorList>
            <person name="Loh J."/>
            <person name="Zhao G."/>
            <person name="Nelson C.A."/>
            <person name="Coder P."/>
            <person name="Droit L."/>
            <person name="Handley S.A."/>
            <person name="Johnson L.S."/>
            <person name="Vachharajani P."/>
            <person name="Guzman H."/>
            <person name="Tesh R.B."/>
            <person name="Wang D."/>
            <person name="Fremont D.H."/>
            <person name="Virgin H.W."/>
        </authorList>
    </citation>
    <scope>NUCLEOTIDE SEQUENCE [LARGE SCALE GENOMIC DNA]</scope>
</reference>
<evidence type="ECO:0000256" key="2">
    <source>
        <dbReference type="RuleBase" id="RU003410"/>
    </source>
</evidence>
<dbReference type="Proteomes" id="UP000164320">
    <property type="component" value="Genome"/>
</dbReference>
<evidence type="ECO:0000259" key="4">
    <source>
        <dbReference type="Pfam" id="PF00317"/>
    </source>
</evidence>
<dbReference type="Pfam" id="PF02867">
    <property type="entry name" value="Ribonuc_red_lgC"/>
    <property type="match status" value="1"/>
</dbReference>
<evidence type="ECO:0000313" key="6">
    <source>
        <dbReference type="EMBL" id="ADW24402.1"/>
    </source>
</evidence>
<evidence type="ECO:0000313" key="9">
    <source>
        <dbReference type="Proteomes" id="UP000164320"/>
    </source>
</evidence>
<dbReference type="NCBIfam" id="TIGR02506">
    <property type="entry name" value="NrdE_NrdA"/>
    <property type="match status" value="1"/>
</dbReference>
<dbReference type="GO" id="GO:0005524">
    <property type="term" value="F:ATP binding"/>
    <property type="evidence" value="ECO:0007669"/>
    <property type="project" value="InterPro"/>
</dbReference>
<comment type="catalytic activity">
    <reaction evidence="2">
        <text>a 2'-deoxyribonucleoside 5'-diphosphate + [thioredoxin]-disulfide + H2O = a ribonucleoside 5'-diphosphate + [thioredoxin]-dithiol</text>
        <dbReference type="Rhea" id="RHEA:23252"/>
        <dbReference type="Rhea" id="RHEA-COMP:10698"/>
        <dbReference type="Rhea" id="RHEA-COMP:10700"/>
        <dbReference type="ChEBI" id="CHEBI:15377"/>
        <dbReference type="ChEBI" id="CHEBI:29950"/>
        <dbReference type="ChEBI" id="CHEBI:50058"/>
        <dbReference type="ChEBI" id="CHEBI:57930"/>
        <dbReference type="ChEBI" id="CHEBI:73316"/>
        <dbReference type="EC" id="1.17.4.1"/>
    </reaction>
</comment>
<feature type="region of interest" description="Disordered" evidence="3">
    <location>
        <begin position="735"/>
        <end position="754"/>
    </location>
</feature>
<dbReference type="UniPathway" id="UPA00326"/>
<accession>E9M5P4</accession>
<dbReference type="InterPro" id="IPR000788">
    <property type="entry name" value="RNR_lg_C"/>
</dbReference>
<dbReference type="EC" id="1.17.4.1" evidence="2"/>
<protein>
    <recommendedName>
        <fullName evidence="2">Ribonucleoside-diphosphate reductase</fullName>
        <ecNumber evidence="2">1.17.4.1</ecNumber>
    </recommendedName>
</protein>
<dbReference type="InterPro" id="IPR013346">
    <property type="entry name" value="NrdE_NrdA_C"/>
</dbReference>
<dbReference type="Proteomes" id="UP000134313">
    <property type="component" value="Segment"/>
</dbReference>
<keyword evidence="8" id="KW-1185">Reference proteome</keyword>
<dbReference type="GO" id="GO:0009263">
    <property type="term" value="P:deoxyribonucleotide biosynthetic process"/>
    <property type="evidence" value="ECO:0007669"/>
    <property type="project" value="UniProtKB-KW"/>
</dbReference>
<dbReference type="GeneID" id="10192252"/>
<evidence type="ECO:0000256" key="1">
    <source>
        <dbReference type="ARBA" id="ARBA00010406"/>
    </source>
</evidence>
<dbReference type="PANTHER" id="PTHR11573">
    <property type="entry name" value="RIBONUCLEOSIDE-DIPHOSPHATE REDUCTASE LARGE CHAIN"/>
    <property type="match status" value="1"/>
</dbReference>
<gene>
    <name evidence="7" type="ORF">RHVP-L.61</name>
    <name evidence="6" type="ORF">RHVP.61</name>
</gene>
<keyword evidence="2" id="KW-0560">Oxidoreductase</keyword>
<dbReference type="Pfam" id="PF00317">
    <property type="entry name" value="Ribonuc_red_lgN"/>
    <property type="match status" value="1"/>
</dbReference>
<dbReference type="Gene3D" id="3.20.70.20">
    <property type="match status" value="1"/>
</dbReference>
<proteinExistence type="inferred from homology"/>
<dbReference type="InterPro" id="IPR013509">
    <property type="entry name" value="RNR_lsu_N"/>
</dbReference>
<keyword evidence="2" id="KW-0215">Deoxyribonucleotide synthesis</keyword>
<dbReference type="KEGG" id="vg:10192252"/>
<dbReference type="InterPro" id="IPR039718">
    <property type="entry name" value="Rrm1"/>
</dbReference>
<dbReference type="PANTHER" id="PTHR11573:SF6">
    <property type="entry name" value="RIBONUCLEOSIDE-DIPHOSPHATE REDUCTASE LARGE SUBUNIT"/>
    <property type="match status" value="1"/>
</dbReference>